<reference evidence="2" key="1">
    <citation type="submission" date="2017-02" db="EMBL/GenBank/DDBJ databases">
        <authorList>
            <person name="Dridi B."/>
        </authorList>
    </citation>
    <scope>NUCLEOTIDE SEQUENCE [LARGE SCALE GENOMIC DNA]</scope>
    <source>
        <strain evidence="2">B Co 03.10</strain>
    </source>
</reference>
<sequence>MVSQRVRLVSGASALRSVVIPVLRHVCPGECRLSWSVL</sequence>
<dbReference type="EMBL" id="FWFF01000008">
    <property type="protein sequence ID" value="SLM96272.1"/>
    <property type="molecule type" value="Genomic_DNA"/>
</dbReference>
<gene>
    <name evidence="1" type="ORF">FM105_05615</name>
</gene>
<dbReference type="AlphaFoldDB" id="A0A1X6XAL5"/>
<name>A0A1X6XAL5_9MICO</name>
<evidence type="ECO:0000313" key="1">
    <source>
        <dbReference type="EMBL" id="SLM96272.1"/>
    </source>
</evidence>
<keyword evidence="2" id="KW-1185">Reference proteome</keyword>
<organism evidence="1 2">
    <name type="scientific">Brevibacterium yomogidense</name>
    <dbReference type="NCBI Taxonomy" id="946573"/>
    <lineage>
        <taxon>Bacteria</taxon>
        <taxon>Bacillati</taxon>
        <taxon>Actinomycetota</taxon>
        <taxon>Actinomycetes</taxon>
        <taxon>Micrococcales</taxon>
        <taxon>Brevibacteriaceae</taxon>
        <taxon>Brevibacterium</taxon>
    </lineage>
</organism>
<dbReference type="Proteomes" id="UP000196581">
    <property type="component" value="Unassembled WGS sequence"/>
</dbReference>
<evidence type="ECO:0000313" key="2">
    <source>
        <dbReference type="Proteomes" id="UP000196581"/>
    </source>
</evidence>
<proteinExistence type="predicted"/>
<protein>
    <submittedName>
        <fullName evidence="1">Uncharacterized protein</fullName>
    </submittedName>
</protein>
<accession>A0A1X6XAL5</accession>